<dbReference type="SUPFAM" id="SSF51735">
    <property type="entry name" value="NAD(P)-binding Rossmann-fold domains"/>
    <property type="match status" value="1"/>
</dbReference>
<dbReference type="EMBL" id="JACGWN010000008">
    <property type="protein sequence ID" value="KAL0440363.1"/>
    <property type="molecule type" value="Genomic_DNA"/>
</dbReference>
<dbReference type="AlphaFoldDB" id="A0AAW2WFV2"/>
<gene>
    <name evidence="1" type="ORF">Slati_2519300</name>
</gene>
<evidence type="ECO:0000313" key="1">
    <source>
        <dbReference type="EMBL" id="KAL0440363.1"/>
    </source>
</evidence>
<dbReference type="InterPro" id="IPR002347">
    <property type="entry name" value="SDR_fam"/>
</dbReference>
<dbReference type="InterPro" id="IPR036291">
    <property type="entry name" value="NAD(P)-bd_dom_sf"/>
</dbReference>
<reference evidence="1" key="2">
    <citation type="journal article" date="2024" name="Plant">
        <title>Genomic evolution and insights into agronomic trait innovations of Sesamum species.</title>
        <authorList>
            <person name="Miao H."/>
            <person name="Wang L."/>
            <person name="Qu L."/>
            <person name="Liu H."/>
            <person name="Sun Y."/>
            <person name="Le M."/>
            <person name="Wang Q."/>
            <person name="Wei S."/>
            <person name="Zheng Y."/>
            <person name="Lin W."/>
            <person name="Duan Y."/>
            <person name="Cao H."/>
            <person name="Xiong S."/>
            <person name="Wang X."/>
            <person name="Wei L."/>
            <person name="Li C."/>
            <person name="Ma Q."/>
            <person name="Ju M."/>
            <person name="Zhao R."/>
            <person name="Li G."/>
            <person name="Mu C."/>
            <person name="Tian Q."/>
            <person name="Mei H."/>
            <person name="Zhang T."/>
            <person name="Gao T."/>
            <person name="Zhang H."/>
        </authorList>
    </citation>
    <scope>NUCLEOTIDE SEQUENCE</scope>
    <source>
        <strain evidence="1">KEN1</strain>
    </source>
</reference>
<dbReference type="Gene3D" id="3.40.50.720">
    <property type="entry name" value="NAD(P)-binding Rossmann-like Domain"/>
    <property type="match status" value="1"/>
</dbReference>
<dbReference type="SUPFAM" id="SSF56219">
    <property type="entry name" value="DNase I-like"/>
    <property type="match status" value="1"/>
</dbReference>
<protein>
    <submittedName>
        <fullName evidence="1">Dehydrogenase/reductase SDR family member 12</fullName>
    </submittedName>
</protein>
<accession>A0AAW2WFV2</accession>
<organism evidence="1">
    <name type="scientific">Sesamum latifolium</name>
    <dbReference type="NCBI Taxonomy" id="2727402"/>
    <lineage>
        <taxon>Eukaryota</taxon>
        <taxon>Viridiplantae</taxon>
        <taxon>Streptophyta</taxon>
        <taxon>Embryophyta</taxon>
        <taxon>Tracheophyta</taxon>
        <taxon>Spermatophyta</taxon>
        <taxon>Magnoliopsida</taxon>
        <taxon>eudicotyledons</taxon>
        <taxon>Gunneridae</taxon>
        <taxon>Pentapetalae</taxon>
        <taxon>asterids</taxon>
        <taxon>lamiids</taxon>
        <taxon>Lamiales</taxon>
        <taxon>Pedaliaceae</taxon>
        <taxon>Sesamum</taxon>
    </lineage>
</organism>
<dbReference type="PANTHER" id="PTHR44656">
    <property type="entry name" value="DEHYDROGENASE/REDUCTASE SDR FAMILY MEMBER 12"/>
    <property type="match status" value="1"/>
</dbReference>
<dbReference type="PRINTS" id="PR01397">
    <property type="entry name" value="DHBDHDRGNASE"/>
</dbReference>
<proteinExistence type="predicted"/>
<dbReference type="Pfam" id="PF00106">
    <property type="entry name" value="adh_short"/>
    <property type="match status" value="1"/>
</dbReference>
<dbReference type="PANTHER" id="PTHR44656:SF7">
    <property type="entry name" value="DEHYDROGENASE_REDUCTASE SDR FAMILY MEMBER 12"/>
    <property type="match status" value="1"/>
</dbReference>
<dbReference type="GO" id="GO:0019290">
    <property type="term" value="P:siderophore biosynthetic process"/>
    <property type="evidence" value="ECO:0007669"/>
    <property type="project" value="InterPro"/>
</dbReference>
<dbReference type="InterPro" id="IPR036691">
    <property type="entry name" value="Endo/exonu/phosph_ase_sf"/>
</dbReference>
<sequence length="633" mass="70998">MQTSFHIQIRISITSLAMFLVKTWRTLAFGLYGYKNFMKSGFVEHSKNFRPEDMQVQLEGKNCIVTGANSGIGYATAEGLASRGATVYMVCRNKERGEAALSEIQSITGSKSVHLEICDISSISDVKSFAARFSSKDVPVHVLVNNAGLLENDRRTTSEGYEMNFAVNVLGTYTMTELMLPLLEKAAPDARVITVSSGGMYSVPLMEDLQFSGNKFDGVEQYSRNKRVQVALTEKWADMYKDKDIGFYSMHPGWAETPGVDKSLPNFSKSSGFQRERRGPSAVMGKDVEVWLQSFPPHHIDATVQSDDCPDRWRFTGFYGFLKVARRKEGWDLLRKLSRVSVQSWLCAGDFNEVLEQHEKQGSHPRAHWQIRDFHECLQDCVLQDLGFQGYRNTSYFHAKVNERRLHKEIKCIKDESGLEVVSRDGIQRVILQYFGSMFKSTHPMTETIEDVLGCLEGRVTSAMKDELTKPFTSEEVEQALQQMHPLKFPGPDEVFSGLIRQAESEGAIQGVAISRSAPPISHLLFADDTFIFCQATQEALSRLQLILHSFEAASGLKINKQKSAMVFSRNVADSVRLELAGILGVAVVAKHDKYLGLPTVIGHSKKEMFDGIKERIRQKLHSLSTKKLSQAG</sequence>
<dbReference type="GO" id="GO:0008667">
    <property type="term" value="F:2,3-dihydro-2,3-dihydroxybenzoate dehydrogenase activity"/>
    <property type="evidence" value="ECO:0007669"/>
    <property type="project" value="InterPro"/>
</dbReference>
<reference evidence="1" key="1">
    <citation type="submission" date="2020-06" db="EMBL/GenBank/DDBJ databases">
        <authorList>
            <person name="Li T."/>
            <person name="Hu X."/>
            <person name="Zhang T."/>
            <person name="Song X."/>
            <person name="Zhang H."/>
            <person name="Dai N."/>
            <person name="Sheng W."/>
            <person name="Hou X."/>
            <person name="Wei L."/>
        </authorList>
    </citation>
    <scope>NUCLEOTIDE SEQUENCE</scope>
    <source>
        <strain evidence="1">KEN1</strain>
        <tissue evidence="1">Leaf</tissue>
    </source>
</reference>
<dbReference type="InterPro" id="IPR052992">
    <property type="entry name" value="SDR_member_12"/>
</dbReference>
<comment type="caution">
    <text evidence="1">The sequence shown here is derived from an EMBL/GenBank/DDBJ whole genome shotgun (WGS) entry which is preliminary data.</text>
</comment>
<name>A0AAW2WFV2_9LAMI</name>
<dbReference type="InterPro" id="IPR003560">
    <property type="entry name" value="DHB_DH"/>
</dbReference>